<dbReference type="Proteomes" id="UP001603978">
    <property type="component" value="Unassembled WGS sequence"/>
</dbReference>
<organism evidence="4 5">
    <name type="scientific">Nonomuraea marmarensis</name>
    <dbReference type="NCBI Taxonomy" id="3351344"/>
    <lineage>
        <taxon>Bacteria</taxon>
        <taxon>Bacillati</taxon>
        <taxon>Actinomycetota</taxon>
        <taxon>Actinomycetes</taxon>
        <taxon>Streptosporangiales</taxon>
        <taxon>Streptosporangiaceae</taxon>
        <taxon>Nonomuraea</taxon>
    </lineage>
</organism>
<name>A0ABW7ANJ3_9ACTN</name>
<evidence type="ECO:0000313" key="4">
    <source>
        <dbReference type="EMBL" id="MFG1708644.1"/>
    </source>
</evidence>
<protein>
    <submittedName>
        <fullName evidence="4">DUF305 domain-containing protein</fullName>
    </submittedName>
</protein>
<dbReference type="Pfam" id="PF03713">
    <property type="entry name" value="DUF305"/>
    <property type="match status" value="1"/>
</dbReference>
<keyword evidence="2" id="KW-0732">Signal</keyword>
<reference evidence="4 5" key="1">
    <citation type="submission" date="2024-10" db="EMBL/GenBank/DDBJ databases">
        <authorList>
            <person name="Topkara A.R."/>
            <person name="Saygin H."/>
        </authorList>
    </citation>
    <scope>NUCLEOTIDE SEQUENCE [LARGE SCALE GENOMIC DNA]</scope>
    <source>
        <strain evidence="4 5">M3C6</strain>
    </source>
</reference>
<dbReference type="PANTHER" id="PTHR36933">
    <property type="entry name" value="SLL0788 PROTEIN"/>
    <property type="match status" value="1"/>
</dbReference>
<dbReference type="RefSeq" id="WP_393172874.1">
    <property type="nucleotide sequence ID" value="NZ_JBICRM010000029.1"/>
</dbReference>
<evidence type="ECO:0000259" key="3">
    <source>
        <dbReference type="Pfam" id="PF03713"/>
    </source>
</evidence>
<evidence type="ECO:0000256" key="2">
    <source>
        <dbReference type="SAM" id="SignalP"/>
    </source>
</evidence>
<dbReference type="EMBL" id="JBICRM010000029">
    <property type="protein sequence ID" value="MFG1708644.1"/>
    <property type="molecule type" value="Genomic_DNA"/>
</dbReference>
<feature type="compositionally biased region" description="Polar residues" evidence="1">
    <location>
        <begin position="34"/>
        <end position="49"/>
    </location>
</feature>
<feature type="region of interest" description="Disordered" evidence="1">
    <location>
        <begin position="29"/>
        <end position="54"/>
    </location>
</feature>
<accession>A0ABW7ANJ3</accession>
<dbReference type="InterPro" id="IPR012347">
    <property type="entry name" value="Ferritin-like"/>
</dbReference>
<evidence type="ECO:0000313" key="5">
    <source>
        <dbReference type="Proteomes" id="UP001603978"/>
    </source>
</evidence>
<feature type="domain" description="DUF305" evidence="3">
    <location>
        <begin position="65"/>
        <end position="199"/>
    </location>
</feature>
<feature type="chain" id="PRO_5047149091" evidence="2">
    <location>
        <begin position="27"/>
        <end position="215"/>
    </location>
</feature>
<gene>
    <name evidence="4" type="ORF">ACFLIM_36135</name>
</gene>
<comment type="caution">
    <text evidence="4">The sequence shown here is derived from an EMBL/GenBank/DDBJ whole genome shotgun (WGS) entry which is preliminary data.</text>
</comment>
<sequence>MNRSALAGIVAGSVLATTAVMGIAVAADRDSPPRQATAQRPTASPTSWGTMEPNGPMCGVSVSDEADYLAQMVAHHQEAVQAAKQLQRSARTEMRTLGASIVTTQSAEIATMNKWLATWYPGRSRATDYQPMMPDLSKLSGDALDKTFLQDMIPHHMMAVMMSQQLLMHGRIQHPEIATFATKVRDAQHAEMLQMQQYLANWFGGGGGMGMPCPM</sequence>
<dbReference type="PANTHER" id="PTHR36933:SF1">
    <property type="entry name" value="SLL0788 PROTEIN"/>
    <property type="match status" value="1"/>
</dbReference>
<evidence type="ECO:0000256" key="1">
    <source>
        <dbReference type="SAM" id="MobiDB-lite"/>
    </source>
</evidence>
<proteinExistence type="predicted"/>
<keyword evidence="5" id="KW-1185">Reference proteome</keyword>
<dbReference type="InterPro" id="IPR005183">
    <property type="entry name" value="DUF305_CopM-like"/>
</dbReference>
<dbReference type="Gene3D" id="1.20.1260.10">
    <property type="match status" value="1"/>
</dbReference>
<feature type="signal peptide" evidence="2">
    <location>
        <begin position="1"/>
        <end position="26"/>
    </location>
</feature>